<feature type="transmembrane region" description="Helical" evidence="3">
    <location>
        <begin position="16"/>
        <end position="39"/>
    </location>
</feature>
<feature type="transmembrane region" description="Helical" evidence="3">
    <location>
        <begin position="60"/>
        <end position="93"/>
    </location>
</feature>
<sequence>MLTRNSESDSASLGDIVFGTACWFIYAGVVLPCPLCWSLQCGFGWVEVSVTKKKLRFVFFAVWVWIGVEGVGFVEIDVVVGLGLWGSALWWVWIGVDRHGEGCGFVEIGMEEGVEQWTTAFMVDIGLSAAWEKQQKEIEQTKDLINRLGAGANPGRASSAEKKLERLQEEDLVEKPFQRKQMKIRFPERGRGGRSVVTINNFKLALVIRGEKIAINGSNGCGKSTLLKMIMGLEKPRGGEVLLGEHNVLPNYFEQNQAEAFDLNKTVLETVGEAAEDWRSDDIKGLLGCCNF</sequence>
<dbReference type="InterPro" id="IPR003439">
    <property type="entry name" value="ABC_transporter-like_ATP-bd"/>
</dbReference>
<reference evidence="6 7" key="1">
    <citation type="journal article" date="2016" name="G3 (Bethesda)">
        <title>First Draft Assembly and Annotation of the Genome of a California Endemic Oak Quercus lobata Nee (Fagaceae).</title>
        <authorList>
            <person name="Sork V.L."/>
            <person name="Fitz-Gibbon S.T."/>
            <person name="Puiu D."/>
            <person name="Crepeau M."/>
            <person name="Gugger P.F."/>
            <person name="Sherman R."/>
            <person name="Stevens K."/>
            <person name="Langley C.H."/>
            <person name="Pellegrini M."/>
            <person name="Salzberg S.L."/>
        </authorList>
    </citation>
    <scope>NUCLEOTIDE SEQUENCE [LARGE SCALE GENOMIC DNA]</scope>
    <source>
        <strain evidence="6 7">cv. SW786</strain>
    </source>
</reference>
<dbReference type="SUPFAM" id="SSF52540">
    <property type="entry name" value="P-loop containing nucleoside triphosphate hydrolases"/>
    <property type="match status" value="1"/>
</dbReference>
<dbReference type="InterPro" id="IPR051309">
    <property type="entry name" value="ABCF_ATPase"/>
</dbReference>
<dbReference type="Gene3D" id="3.40.50.300">
    <property type="entry name" value="P-loop containing nucleotide triphosphate hydrolases"/>
    <property type="match status" value="1"/>
</dbReference>
<feature type="domain" description="ABC-transporter extension" evidence="5">
    <location>
        <begin position="129"/>
        <end position="186"/>
    </location>
</feature>
<keyword evidence="3" id="KW-0472">Membrane</keyword>
<dbReference type="Pfam" id="PF00005">
    <property type="entry name" value="ABC_tran"/>
    <property type="match status" value="1"/>
</dbReference>
<proteinExistence type="predicted"/>
<protein>
    <recommendedName>
        <fullName evidence="8">ABC transporter domain-containing protein</fullName>
    </recommendedName>
</protein>
<accession>A0A7N2LYL5</accession>
<keyword evidence="1" id="KW-0547">Nucleotide-binding</keyword>
<evidence type="ECO:0000313" key="7">
    <source>
        <dbReference type="Proteomes" id="UP000594261"/>
    </source>
</evidence>
<dbReference type="Proteomes" id="UP000594261">
    <property type="component" value="Chromosome 6"/>
</dbReference>
<keyword evidence="3" id="KW-1133">Transmembrane helix</keyword>
<dbReference type="GO" id="GO:0005524">
    <property type="term" value="F:ATP binding"/>
    <property type="evidence" value="ECO:0007669"/>
    <property type="project" value="UniProtKB-KW"/>
</dbReference>
<evidence type="ECO:0000259" key="4">
    <source>
        <dbReference type="Pfam" id="PF00005"/>
    </source>
</evidence>
<dbReference type="GO" id="GO:0016887">
    <property type="term" value="F:ATP hydrolysis activity"/>
    <property type="evidence" value="ECO:0007669"/>
    <property type="project" value="InterPro"/>
</dbReference>
<dbReference type="PANTHER" id="PTHR42855:SF1">
    <property type="entry name" value="ABC TRANSPORTER DOMAIN-CONTAINING PROTEIN"/>
    <property type="match status" value="1"/>
</dbReference>
<evidence type="ECO:0008006" key="8">
    <source>
        <dbReference type="Google" id="ProtNLM"/>
    </source>
</evidence>
<dbReference type="EMBL" id="LRBV02000006">
    <property type="status" value="NOT_ANNOTATED_CDS"/>
    <property type="molecule type" value="Genomic_DNA"/>
</dbReference>
<dbReference type="Pfam" id="PF12848">
    <property type="entry name" value="ABC_tran_Xtn"/>
    <property type="match status" value="1"/>
</dbReference>
<feature type="domain" description="ABC transporter" evidence="4">
    <location>
        <begin position="209"/>
        <end position="250"/>
    </location>
</feature>
<evidence type="ECO:0000256" key="2">
    <source>
        <dbReference type="ARBA" id="ARBA00022840"/>
    </source>
</evidence>
<reference evidence="6" key="2">
    <citation type="submission" date="2021-01" db="UniProtKB">
        <authorList>
            <consortium name="EnsemblPlants"/>
        </authorList>
    </citation>
    <scope>IDENTIFICATION</scope>
</reference>
<evidence type="ECO:0000256" key="3">
    <source>
        <dbReference type="SAM" id="Phobius"/>
    </source>
</evidence>
<dbReference type="InterPro" id="IPR032781">
    <property type="entry name" value="ABC_tran_Xtn"/>
</dbReference>
<keyword evidence="3" id="KW-0812">Transmembrane</keyword>
<keyword evidence="2" id="KW-0067">ATP-binding</keyword>
<keyword evidence="7" id="KW-1185">Reference proteome</keyword>
<organism evidence="6 7">
    <name type="scientific">Quercus lobata</name>
    <name type="common">Valley oak</name>
    <dbReference type="NCBI Taxonomy" id="97700"/>
    <lineage>
        <taxon>Eukaryota</taxon>
        <taxon>Viridiplantae</taxon>
        <taxon>Streptophyta</taxon>
        <taxon>Embryophyta</taxon>
        <taxon>Tracheophyta</taxon>
        <taxon>Spermatophyta</taxon>
        <taxon>Magnoliopsida</taxon>
        <taxon>eudicotyledons</taxon>
        <taxon>Gunneridae</taxon>
        <taxon>Pentapetalae</taxon>
        <taxon>rosids</taxon>
        <taxon>fabids</taxon>
        <taxon>Fagales</taxon>
        <taxon>Fagaceae</taxon>
        <taxon>Quercus</taxon>
    </lineage>
</organism>
<name>A0A7N2LYL5_QUELO</name>
<dbReference type="Gramene" id="QL06p031769:mrna">
    <property type="protein sequence ID" value="QL06p031769:mrna"/>
    <property type="gene ID" value="QL06p031769"/>
</dbReference>
<dbReference type="PANTHER" id="PTHR42855">
    <property type="entry name" value="ABC TRANSPORTER ATP-BINDING SUBUNIT"/>
    <property type="match status" value="1"/>
</dbReference>
<dbReference type="AlphaFoldDB" id="A0A7N2LYL5"/>
<evidence type="ECO:0000259" key="5">
    <source>
        <dbReference type="Pfam" id="PF12848"/>
    </source>
</evidence>
<evidence type="ECO:0000313" key="6">
    <source>
        <dbReference type="EnsemblPlants" id="QL06p031769:mrna"/>
    </source>
</evidence>
<evidence type="ECO:0000256" key="1">
    <source>
        <dbReference type="ARBA" id="ARBA00022741"/>
    </source>
</evidence>
<dbReference type="EnsemblPlants" id="QL06p031769:mrna">
    <property type="protein sequence ID" value="QL06p031769:mrna"/>
    <property type="gene ID" value="QL06p031769"/>
</dbReference>
<dbReference type="InterPro" id="IPR027417">
    <property type="entry name" value="P-loop_NTPase"/>
</dbReference>
<dbReference type="InParanoid" id="A0A7N2LYL5"/>